<comment type="function">
    <text evidence="12">Catalyzes both the phosphorylation of dihydroxyacetone and of glyceraldehyde, and the splitting of ribonucleoside diphosphate-X compounds among which FAD is the best substrate. Represses IFIH1-mediated cellular antiviral response.</text>
</comment>
<comment type="catalytic activity">
    <reaction evidence="16">
        <text>dihydroxyacetone + ATP = dihydroxyacetone phosphate + ADP + H(+)</text>
        <dbReference type="Rhea" id="RHEA:15773"/>
        <dbReference type="ChEBI" id="CHEBI:15378"/>
        <dbReference type="ChEBI" id="CHEBI:16016"/>
        <dbReference type="ChEBI" id="CHEBI:30616"/>
        <dbReference type="ChEBI" id="CHEBI:57642"/>
        <dbReference type="ChEBI" id="CHEBI:456216"/>
        <dbReference type="EC" id="2.7.1.29"/>
    </reaction>
</comment>
<evidence type="ECO:0000256" key="14">
    <source>
        <dbReference type="ARBA" id="ARBA00047974"/>
    </source>
</evidence>
<name>T1IL93_STRMM</name>
<evidence type="ECO:0000256" key="15">
    <source>
        <dbReference type="ARBA" id="ARBA00048526"/>
    </source>
</evidence>
<reference evidence="20" key="1">
    <citation type="submission" date="2011-05" db="EMBL/GenBank/DDBJ databases">
        <authorList>
            <person name="Richards S.R."/>
            <person name="Qu J."/>
            <person name="Jiang H."/>
            <person name="Jhangiani S.N."/>
            <person name="Agravi P."/>
            <person name="Goodspeed R."/>
            <person name="Gross S."/>
            <person name="Mandapat C."/>
            <person name="Jackson L."/>
            <person name="Mathew T."/>
            <person name="Pu L."/>
            <person name="Thornton R."/>
            <person name="Saada N."/>
            <person name="Wilczek-Boney K.B."/>
            <person name="Lee S."/>
            <person name="Kovar C."/>
            <person name="Wu Y."/>
            <person name="Scherer S.E."/>
            <person name="Worley K.C."/>
            <person name="Muzny D.M."/>
            <person name="Gibbs R."/>
        </authorList>
    </citation>
    <scope>NUCLEOTIDE SEQUENCE</scope>
    <source>
        <strain evidence="20">Brora</strain>
    </source>
</reference>
<dbReference type="GO" id="GO:0050354">
    <property type="term" value="F:triokinase activity"/>
    <property type="evidence" value="ECO:0007669"/>
    <property type="project" value="UniProtKB-EC"/>
</dbReference>
<evidence type="ECO:0000256" key="8">
    <source>
        <dbReference type="ARBA" id="ARBA00022777"/>
    </source>
</evidence>
<dbReference type="PROSITE" id="PS51481">
    <property type="entry name" value="DHAK"/>
    <property type="match status" value="1"/>
</dbReference>
<dbReference type="Pfam" id="PF02733">
    <property type="entry name" value="Dak1"/>
    <property type="match status" value="1"/>
</dbReference>
<dbReference type="GO" id="GO:0034012">
    <property type="term" value="F:FAD-AMP lyase (cyclizing) activity"/>
    <property type="evidence" value="ECO:0007669"/>
    <property type="project" value="UniProtKB-EC"/>
</dbReference>
<keyword evidence="6" id="KW-0808">Transferase</keyword>
<evidence type="ECO:0000256" key="12">
    <source>
        <dbReference type="ARBA" id="ARBA00045490"/>
    </source>
</evidence>
<evidence type="ECO:0000256" key="6">
    <source>
        <dbReference type="ARBA" id="ARBA00022679"/>
    </source>
</evidence>
<dbReference type="InterPro" id="IPR004007">
    <property type="entry name" value="DhaL_dom"/>
</dbReference>
<dbReference type="EMBL" id="JH430755">
    <property type="status" value="NOT_ANNOTATED_CDS"/>
    <property type="molecule type" value="Genomic_DNA"/>
</dbReference>
<dbReference type="AlphaFoldDB" id="T1IL93"/>
<proteinExistence type="inferred from homology"/>
<evidence type="ECO:0000256" key="1">
    <source>
        <dbReference type="ARBA" id="ARBA00008757"/>
    </source>
</evidence>
<dbReference type="InterPro" id="IPR004006">
    <property type="entry name" value="DhaK_dom"/>
</dbReference>
<dbReference type="PhylomeDB" id="T1IL93"/>
<protein>
    <recommendedName>
        <fullName evidence="5">Triokinase/FMN cyclase</fullName>
        <ecNumber evidence="3">2.7.1.28</ecNumber>
        <ecNumber evidence="2">2.7.1.29</ecNumber>
        <ecNumber evidence="4">4.6.1.15</ecNumber>
    </recommendedName>
    <alternativeName>
        <fullName evidence="11">Bifunctional ATP-dependent dihydroxyacetone kinase/FAD-AMP lyase (cyclizing)</fullName>
    </alternativeName>
</protein>
<dbReference type="Pfam" id="PF02734">
    <property type="entry name" value="Dak2"/>
    <property type="match status" value="1"/>
</dbReference>
<evidence type="ECO:0000256" key="11">
    <source>
        <dbReference type="ARBA" id="ARBA00032426"/>
    </source>
</evidence>
<dbReference type="PANTHER" id="PTHR28629:SF4">
    <property type="entry name" value="TRIOKINASE_FMN CYCLASE"/>
    <property type="match status" value="1"/>
</dbReference>
<dbReference type="InterPro" id="IPR050861">
    <property type="entry name" value="Dihydroxyacetone_Kinase"/>
</dbReference>
<evidence type="ECO:0000256" key="9">
    <source>
        <dbReference type="ARBA" id="ARBA00022840"/>
    </source>
</evidence>
<dbReference type="eggNOG" id="KOG2426">
    <property type="taxonomic scope" value="Eukaryota"/>
</dbReference>
<keyword evidence="20" id="KW-1185">Reference proteome</keyword>
<dbReference type="SUPFAM" id="SSF101473">
    <property type="entry name" value="DhaL-like"/>
    <property type="match status" value="1"/>
</dbReference>
<dbReference type="HOGENOM" id="CLU_017054_6_2_1"/>
<comment type="similarity">
    <text evidence="1">Belongs to the dihydroxyacetone kinase (DAK) family.</text>
</comment>
<feature type="domain" description="DhaK" evidence="18">
    <location>
        <begin position="12"/>
        <end position="343"/>
    </location>
</feature>
<dbReference type="PROSITE" id="PS51480">
    <property type="entry name" value="DHAL"/>
    <property type="match status" value="1"/>
</dbReference>
<dbReference type="GO" id="GO:0005829">
    <property type="term" value="C:cytosol"/>
    <property type="evidence" value="ECO:0007669"/>
    <property type="project" value="TreeGrafter"/>
</dbReference>
<evidence type="ECO:0000256" key="7">
    <source>
        <dbReference type="ARBA" id="ARBA00022741"/>
    </source>
</evidence>
<accession>T1IL93</accession>
<dbReference type="InterPro" id="IPR036117">
    <property type="entry name" value="DhaL_dom_sf"/>
</dbReference>
<reference evidence="19" key="2">
    <citation type="submission" date="2015-02" db="UniProtKB">
        <authorList>
            <consortium name="EnsemblMetazoa"/>
        </authorList>
    </citation>
    <scope>IDENTIFICATION</scope>
</reference>
<evidence type="ECO:0000256" key="2">
    <source>
        <dbReference type="ARBA" id="ARBA00012107"/>
    </source>
</evidence>
<keyword evidence="8" id="KW-0418">Kinase</keyword>
<keyword evidence="10" id="KW-0170">Cobalt</keyword>
<comment type="subunit">
    <text evidence="13">Homodimer. Interacts with IFIH1 (via the CARD domains), the interaction is inhibited by viral infection.</text>
</comment>
<dbReference type="PANTHER" id="PTHR28629">
    <property type="entry name" value="TRIOKINASE/FMN CYCLASE"/>
    <property type="match status" value="1"/>
</dbReference>
<dbReference type="Gene3D" id="3.30.1180.20">
    <property type="entry name" value="Dihydroxyacetone kinase, domain 2"/>
    <property type="match status" value="1"/>
</dbReference>
<dbReference type="GO" id="GO:0004371">
    <property type="term" value="F:glycerone kinase activity"/>
    <property type="evidence" value="ECO:0007669"/>
    <property type="project" value="UniProtKB-EC"/>
</dbReference>
<keyword evidence="9" id="KW-0067">ATP-binding</keyword>
<comment type="catalytic activity">
    <reaction evidence="15">
        <text>FAD = riboflavin cyclic-4',5'-phosphate + AMP + H(+)</text>
        <dbReference type="Rhea" id="RHEA:13729"/>
        <dbReference type="ChEBI" id="CHEBI:15378"/>
        <dbReference type="ChEBI" id="CHEBI:57692"/>
        <dbReference type="ChEBI" id="CHEBI:76202"/>
        <dbReference type="ChEBI" id="CHEBI:456215"/>
        <dbReference type="EC" id="4.6.1.15"/>
    </reaction>
</comment>
<evidence type="ECO:0000256" key="16">
    <source>
        <dbReference type="ARBA" id="ARBA00048898"/>
    </source>
</evidence>
<evidence type="ECO:0000256" key="13">
    <source>
        <dbReference type="ARBA" id="ARBA00046681"/>
    </source>
</evidence>
<evidence type="ECO:0000256" key="4">
    <source>
        <dbReference type="ARBA" id="ARBA00012578"/>
    </source>
</evidence>
<dbReference type="EC" id="2.7.1.29" evidence="2"/>
<evidence type="ECO:0000313" key="19">
    <source>
        <dbReference type="EnsemblMetazoa" id="SMAR001713-PA"/>
    </source>
</evidence>
<dbReference type="EC" id="2.7.1.28" evidence="3"/>
<dbReference type="Proteomes" id="UP000014500">
    <property type="component" value="Unassembled WGS sequence"/>
</dbReference>
<keyword evidence="7" id="KW-0547">Nucleotide-binding</keyword>
<dbReference type="EnsemblMetazoa" id="SMAR001713-RA">
    <property type="protein sequence ID" value="SMAR001713-PA"/>
    <property type="gene ID" value="SMAR001713"/>
</dbReference>
<dbReference type="GO" id="GO:0019563">
    <property type="term" value="P:glycerol catabolic process"/>
    <property type="evidence" value="ECO:0007669"/>
    <property type="project" value="TreeGrafter"/>
</dbReference>
<evidence type="ECO:0000256" key="10">
    <source>
        <dbReference type="ARBA" id="ARBA00023285"/>
    </source>
</evidence>
<evidence type="ECO:0000256" key="5">
    <source>
        <dbReference type="ARBA" id="ARBA00018932"/>
    </source>
</evidence>
<evidence type="ECO:0000259" key="18">
    <source>
        <dbReference type="PROSITE" id="PS51481"/>
    </source>
</evidence>
<dbReference type="SMART" id="SM01120">
    <property type="entry name" value="Dak2"/>
    <property type="match status" value="1"/>
</dbReference>
<dbReference type="STRING" id="126957.T1IL93"/>
<dbReference type="FunFam" id="3.30.1180.20:FF:000001">
    <property type="entry name" value="Dihydroxyacetone kinase 1"/>
    <property type="match status" value="1"/>
</dbReference>
<evidence type="ECO:0000256" key="3">
    <source>
        <dbReference type="ARBA" id="ARBA00012110"/>
    </source>
</evidence>
<feature type="domain" description="DhaL" evidence="17">
    <location>
        <begin position="384"/>
        <end position="564"/>
    </location>
</feature>
<evidence type="ECO:0000259" key="17">
    <source>
        <dbReference type="PROSITE" id="PS51480"/>
    </source>
</evidence>
<evidence type="ECO:0000313" key="20">
    <source>
        <dbReference type="Proteomes" id="UP000014500"/>
    </source>
</evidence>
<organism evidence="19 20">
    <name type="scientific">Strigamia maritima</name>
    <name type="common">European centipede</name>
    <name type="synonym">Geophilus maritimus</name>
    <dbReference type="NCBI Taxonomy" id="126957"/>
    <lineage>
        <taxon>Eukaryota</taxon>
        <taxon>Metazoa</taxon>
        <taxon>Ecdysozoa</taxon>
        <taxon>Arthropoda</taxon>
        <taxon>Myriapoda</taxon>
        <taxon>Chilopoda</taxon>
        <taxon>Pleurostigmophora</taxon>
        <taxon>Geophilomorpha</taxon>
        <taxon>Linotaeniidae</taxon>
        <taxon>Strigamia</taxon>
    </lineage>
</organism>
<sequence length="569" mass="60066">MSQTVSKKFLRSVDTCVDDNLLGYVKLHTGVKLLKKHSAVIRDDLESIKRDGRVTILSGGGAGHEPFAAGFVGRGMLTGAVSGAIFTSPTSANILATVRLLATGNSGGLLMLVANYTGDRLTFGQALERARLEGLRVEMIVVAEDCALSAVSKSVGRRGLCGMIFMQKLAGAMAESGHSLPDIVDHLNRAAKKMGTMGVCQSSCSLPGAGALFQLGADELELGLGIHGEVGVKRIKVRSSEAIVEMMIRHMTNTESTSHVELKRGDCVAVLVNNLGSLTHIEMNIVAHDVFTLLTQVMELKVERCYVGTLQTSLDMGGFSISIMHVTPSLLRYLDAPTTAPAWLQVGSGLVTNDSLLFVDPMAVEETSFAVPASTAKLNRHETDLLQNCIIRGCEVLILNEAKLNALDSGCGDGDCGTTLKKGAKAVLYLIESDLDWSCPMDIFLRIGSAVSESMGGCSGGLLSIFFTSASGALSNRLTTIDWCNALEIDPLAAAYQILRAQLEVGSRPLAALTESVAEAREVCKQTAGMKAKAGRASYVGSDFLGQPDAGATAVVLILDAILEIVKAG</sequence>
<dbReference type="OMA" id="ALNMNGF"/>
<dbReference type="Gene3D" id="1.25.40.340">
    <property type="match status" value="2"/>
</dbReference>
<dbReference type="FunFam" id="3.40.50.10440:FF:000001">
    <property type="entry name" value="Dihydroxyacetone kinase, DhaK subunit"/>
    <property type="match status" value="1"/>
</dbReference>
<dbReference type="EC" id="4.6.1.15" evidence="4"/>
<dbReference type="Gene3D" id="3.40.50.10440">
    <property type="entry name" value="Dihydroxyacetone kinase, domain 1"/>
    <property type="match status" value="1"/>
</dbReference>
<dbReference type="SUPFAM" id="SSF82549">
    <property type="entry name" value="DAK1/DegV-like"/>
    <property type="match status" value="1"/>
</dbReference>
<dbReference type="GO" id="GO:0005524">
    <property type="term" value="F:ATP binding"/>
    <property type="evidence" value="ECO:0007669"/>
    <property type="project" value="UniProtKB-KW"/>
</dbReference>
<comment type="catalytic activity">
    <reaction evidence="14">
        <text>D-glyceraldehyde + ATP = D-glyceraldehyde 3-phosphate + ADP + H(+)</text>
        <dbReference type="Rhea" id="RHEA:13941"/>
        <dbReference type="ChEBI" id="CHEBI:15378"/>
        <dbReference type="ChEBI" id="CHEBI:17378"/>
        <dbReference type="ChEBI" id="CHEBI:30616"/>
        <dbReference type="ChEBI" id="CHEBI:59776"/>
        <dbReference type="ChEBI" id="CHEBI:456216"/>
        <dbReference type="EC" id="2.7.1.28"/>
    </reaction>
</comment>